<protein>
    <submittedName>
        <fullName evidence="1">Uncharacterized protein</fullName>
    </submittedName>
</protein>
<name>A0A7S0TBY2_9EUKA</name>
<reference evidence="1" key="1">
    <citation type="submission" date="2021-01" db="EMBL/GenBank/DDBJ databases">
        <authorList>
            <person name="Corre E."/>
            <person name="Pelletier E."/>
            <person name="Niang G."/>
            <person name="Scheremetjew M."/>
            <person name="Finn R."/>
            <person name="Kale V."/>
            <person name="Holt S."/>
            <person name="Cochrane G."/>
            <person name="Meng A."/>
            <person name="Brown T."/>
            <person name="Cohen L."/>
        </authorList>
    </citation>
    <scope>NUCLEOTIDE SEQUENCE</scope>
</reference>
<accession>A0A7S0TBY2</accession>
<evidence type="ECO:0000313" key="1">
    <source>
        <dbReference type="EMBL" id="CAD8731723.1"/>
    </source>
</evidence>
<sequence>MALPEKTATIDPDREWALGNPDYKAISWYSSADGRFEEKLARESPLDSFSGLNYNKIARGDNEYYGSTTAPLYAYEFDEDAYYREFQPVKSDEQVQTELNEPVEKFEAKLKEFVDKGEELVWTPAMEEMARGCPIAPARAIQYEISPYFQLNTDGYRKHWANTRLVEFRPMLRMQQKWMNTSSDFFFRFQIMRWNLSSKIRMRYWKMVASGVYFGLLIDHFWARQYKRKFKWH</sequence>
<dbReference type="AlphaFoldDB" id="A0A7S0TBY2"/>
<proteinExistence type="predicted"/>
<dbReference type="EMBL" id="HBFI01000846">
    <property type="protein sequence ID" value="CAD8731723.1"/>
    <property type="molecule type" value="Transcribed_RNA"/>
</dbReference>
<organism evidence="1">
    <name type="scientific">Elphidium margaritaceum</name>
    <dbReference type="NCBI Taxonomy" id="933848"/>
    <lineage>
        <taxon>Eukaryota</taxon>
        <taxon>Sar</taxon>
        <taxon>Rhizaria</taxon>
        <taxon>Retaria</taxon>
        <taxon>Foraminifera</taxon>
        <taxon>Rotaliida</taxon>
        <taxon>Elphidiidae</taxon>
        <taxon>Elphidium</taxon>
    </lineage>
</organism>
<gene>
    <name evidence="1" type="ORF">EMAR1385_LOCUS602</name>
</gene>